<dbReference type="AlphaFoldDB" id="A0A7K1SUC5"/>
<dbReference type="RefSeq" id="WP_157564842.1">
    <property type="nucleotide sequence ID" value="NZ_WPIK01000004.1"/>
</dbReference>
<sequence length="266" mass="30051">MLMRKLFVLLFLLLVSFGSFAQKWEPGLFAGSSGYMGDFNQNNPLKFTDFSVGAFVKYNFSGYFSAKLGYTYGTIRGADSLSSNQQLRNRNLSFFSALNEVSLTGELNFFNYQPGISLKRWSPFMFAGVAVVNYNPKTVYQGDTYVLRPLKTEGQQKEYPYTAISIPYGVGVKVNFYKSWNLGLELGYRTAFTNYLDDVSGFYANKNSMDNSYSRALSDRSGEKTGYYIGSTGSQRGDLQKRDTYMIAGFTISYTFISQKCPVVQY</sequence>
<proteinExistence type="predicted"/>
<evidence type="ECO:0000259" key="2">
    <source>
        <dbReference type="Pfam" id="PF19573"/>
    </source>
</evidence>
<feature type="chain" id="PRO_5029825828" evidence="1">
    <location>
        <begin position="22"/>
        <end position="266"/>
    </location>
</feature>
<gene>
    <name evidence="3" type="ORF">GO621_05150</name>
</gene>
<feature type="domain" description="DUF6089" evidence="2">
    <location>
        <begin position="4"/>
        <end position="199"/>
    </location>
</feature>
<evidence type="ECO:0000313" key="3">
    <source>
        <dbReference type="EMBL" id="MVN20921.1"/>
    </source>
</evidence>
<organism evidence="3 4">
    <name type="scientific">Mucilaginibacter arboris</name>
    <dbReference type="NCBI Taxonomy" id="2682090"/>
    <lineage>
        <taxon>Bacteria</taxon>
        <taxon>Pseudomonadati</taxon>
        <taxon>Bacteroidota</taxon>
        <taxon>Sphingobacteriia</taxon>
        <taxon>Sphingobacteriales</taxon>
        <taxon>Sphingobacteriaceae</taxon>
        <taxon>Mucilaginibacter</taxon>
    </lineage>
</organism>
<keyword evidence="4" id="KW-1185">Reference proteome</keyword>
<name>A0A7K1SUC5_9SPHI</name>
<dbReference type="Pfam" id="PF19573">
    <property type="entry name" value="DUF6089"/>
    <property type="match status" value="1"/>
</dbReference>
<dbReference type="SUPFAM" id="SSF56925">
    <property type="entry name" value="OMPA-like"/>
    <property type="match status" value="1"/>
</dbReference>
<keyword evidence="1" id="KW-0732">Signal</keyword>
<dbReference type="InterPro" id="IPR045743">
    <property type="entry name" value="DUF6089"/>
</dbReference>
<evidence type="ECO:0000313" key="4">
    <source>
        <dbReference type="Proteomes" id="UP000462014"/>
    </source>
</evidence>
<accession>A0A7K1SUC5</accession>
<protein>
    <submittedName>
        <fullName evidence="3">Outer membrane beta-barrel protein</fullName>
    </submittedName>
</protein>
<evidence type="ECO:0000256" key="1">
    <source>
        <dbReference type="SAM" id="SignalP"/>
    </source>
</evidence>
<dbReference type="EMBL" id="WPIK01000004">
    <property type="protein sequence ID" value="MVN20921.1"/>
    <property type="molecule type" value="Genomic_DNA"/>
</dbReference>
<dbReference type="InterPro" id="IPR011250">
    <property type="entry name" value="OMP/PagP_B-barrel"/>
</dbReference>
<dbReference type="Gene3D" id="2.40.160.20">
    <property type="match status" value="1"/>
</dbReference>
<dbReference type="Proteomes" id="UP000462014">
    <property type="component" value="Unassembled WGS sequence"/>
</dbReference>
<comment type="caution">
    <text evidence="3">The sequence shown here is derived from an EMBL/GenBank/DDBJ whole genome shotgun (WGS) entry which is preliminary data.</text>
</comment>
<reference evidence="3 4" key="1">
    <citation type="submission" date="2019-12" db="EMBL/GenBank/DDBJ databases">
        <title>Mucilaginibacter sp. HMF7410 genome sequencing and assembly.</title>
        <authorList>
            <person name="Kang H."/>
            <person name="Cha I."/>
            <person name="Kim H."/>
            <person name="Joh K."/>
        </authorList>
    </citation>
    <scope>NUCLEOTIDE SEQUENCE [LARGE SCALE GENOMIC DNA]</scope>
    <source>
        <strain evidence="3 4">HMF7410</strain>
    </source>
</reference>
<feature type="signal peptide" evidence="1">
    <location>
        <begin position="1"/>
        <end position="21"/>
    </location>
</feature>